<dbReference type="KEGG" id="dch:SY84_04425"/>
<sequence>MARRQPESTWPPPPREAPTCALCDRAVPQLTEHHLLPRSQGRRQGLRVTDLPTAMLCGPCHKFLHRTFSNVELAREYSDLTALRSHEDVQRFVRWLRTQPATKAVRVR</sequence>
<accession>A0A0F7JNJ8</accession>
<dbReference type="RefSeq" id="WP_046842993.1">
    <property type="nucleotide sequence ID" value="NZ_CP011389.1"/>
</dbReference>
<gene>
    <name evidence="1" type="ORF">SY84_04425</name>
</gene>
<dbReference type="PATRIC" id="fig|1309411.5.peg.912"/>
<proteinExistence type="predicted"/>
<dbReference type="AlphaFoldDB" id="A0A0F7JNJ8"/>
<protein>
    <recommendedName>
        <fullName evidence="3">HNH endonuclease</fullName>
    </recommendedName>
</protein>
<evidence type="ECO:0008006" key="3">
    <source>
        <dbReference type="Google" id="ProtNLM"/>
    </source>
</evidence>
<organism evidence="1 2">
    <name type="scientific">Deinococcus soli</name>
    <name type="common">ex Cha et al. 2016</name>
    <dbReference type="NCBI Taxonomy" id="1309411"/>
    <lineage>
        <taxon>Bacteria</taxon>
        <taxon>Thermotogati</taxon>
        <taxon>Deinococcota</taxon>
        <taxon>Deinococci</taxon>
        <taxon>Deinococcales</taxon>
        <taxon>Deinococcaceae</taxon>
        <taxon>Deinococcus</taxon>
    </lineage>
</organism>
<evidence type="ECO:0000313" key="2">
    <source>
        <dbReference type="Proteomes" id="UP000034024"/>
    </source>
</evidence>
<keyword evidence="2" id="KW-1185">Reference proteome</keyword>
<dbReference type="OrthoDB" id="9802640at2"/>
<name>A0A0F7JNJ8_9DEIO</name>
<dbReference type="EMBL" id="CP011389">
    <property type="protein sequence ID" value="AKH16418.1"/>
    <property type="molecule type" value="Genomic_DNA"/>
</dbReference>
<evidence type="ECO:0000313" key="1">
    <source>
        <dbReference type="EMBL" id="AKH16418.1"/>
    </source>
</evidence>
<dbReference type="PANTHER" id="PTHR37827">
    <property type="entry name" value="TUDOR DOMAIN-CONTAINING PROTEIN"/>
    <property type="match status" value="1"/>
</dbReference>
<dbReference type="PANTHER" id="PTHR37827:SF1">
    <property type="entry name" value="HNH DOMAIN-CONTAINING PROTEIN"/>
    <property type="match status" value="1"/>
</dbReference>
<dbReference type="Proteomes" id="UP000034024">
    <property type="component" value="Chromosome"/>
</dbReference>
<reference evidence="1 2" key="1">
    <citation type="submission" date="2015-01" db="EMBL/GenBank/DDBJ databases">
        <title>Deinococcus soli/N5/whole genome sequencing.</title>
        <authorList>
            <person name="Kim M.K."/>
            <person name="Srinivasan S."/>
            <person name="Lee J.-J."/>
        </authorList>
    </citation>
    <scope>NUCLEOTIDE SEQUENCE [LARGE SCALE GENOMIC DNA]</scope>
    <source>
        <strain evidence="1 2">N5</strain>
    </source>
</reference>